<feature type="chain" id="PRO_5046721545" evidence="1">
    <location>
        <begin position="22"/>
        <end position="176"/>
    </location>
</feature>
<keyword evidence="3" id="KW-1185">Reference proteome</keyword>
<protein>
    <submittedName>
        <fullName evidence="2">Uncharacterized protein</fullName>
    </submittedName>
</protein>
<accession>A0ABY4DCF6</accession>
<sequence length="176" mass="18298">MKKNFVAVLLVIALSTFAVYAVDDASFQVETSVAGINMMKLTQASFSGNKAALEGAAAYTGPLEVTASGVQPFDAYLSTLSNNRKGYTVSMTATAMASEVSGQATSYIDYTVQVNGVSIETDGANVVAGKTVIDQLAMAGLASQSHKISLTVDSTTFDVAVEGDYEGTVTFIYAAK</sequence>
<gene>
    <name evidence="2" type="ORF">MUG09_03310</name>
</gene>
<dbReference type="EMBL" id="CP094929">
    <property type="protein sequence ID" value="UOM51806.1"/>
    <property type="molecule type" value="Genomic_DNA"/>
</dbReference>
<reference evidence="3" key="1">
    <citation type="journal article" date="2024" name="J Bioinform Genom">
        <title>Complete genome sequence of the type strain bacterium Sphaerochaeta associata GLS2t (VKM B-2742)t.</title>
        <authorList>
            <person name="Troshina O.Y."/>
            <person name="Tepeeva A.N."/>
            <person name="Arzamasceva V.O."/>
            <person name="Whitman W.B."/>
            <person name="Varghese N."/>
            <person name="Shapiro N."/>
            <person name="Woyke T."/>
            <person name="Kripides N.C."/>
            <person name="Vasilenko O.V."/>
        </authorList>
    </citation>
    <scope>NUCLEOTIDE SEQUENCE [LARGE SCALE GENOMIC DNA]</scope>
    <source>
        <strain evidence="3">GLS2T</strain>
    </source>
</reference>
<proteinExistence type="predicted"/>
<dbReference type="Proteomes" id="UP000829708">
    <property type="component" value="Chromosome"/>
</dbReference>
<keyword evidence="1" id="KW-0732">Signal</keyword>
<dbReference type="RefSeq" id="WP_244773533.1">
    <property type="nucleotide sequence ID" value="NZ_CP094929.1"/>
</dbReference>
<feature type="signal peptide" evidence="1">
    <location>
        <begin position="1"/>
        <end position="21"/>
    </location>
</feature>
<organism evidence="2 3">
    <name type="scientific">Sphaerochaeta associata</name>
    <dbReference type="NCBI Taxonomy" id="1129264"/>
    <lineage>
        <taxon>Bacteria</taxon>
        <taxon>Pseudomonadati</taxon>
        <taxon>Spirochaetota</taxon>
        <taxon>Spirochaetia</taxon>
        <taxon>Spirochaetales</taxon>
        <taxon>Sphaerochaetaceae</taxon>
        <taxon>Sphaerochaeta</taxon>
    </lineage>
</organism>
<evidence type="ECO:0000256" key="1">
    <source>
        <dbReference type="SAM" id="SignalP"/>
    </source>
</evidence>
<evidence type="ECO:0000313" key="2">
    <source>
        <dbReference type="EMBL" id="UOM51806.1"/>
    </source>
</evidence>
<evidence type="ECO:0000313" key="3">
    <source>
        <dbReference type="Proteomes" id="UP000829708"/>
    </source>
</evidence>
<name>A0ABY4DCF6_9SPIR</name>